<dbReference type="InterPro" id="IPR046450">
    <property type="entry name" value="PA_dom_sf"/>
</dbReference>
<evidence type="ECO:0000256" key="13">
    <source>
        <dbReference type="ARBA" id="ARBA00022833"/>
    </source>
</evidence>
<dbReference type="Pfam" id="PF04389">
    <property type="entry name" value="Peptidase_M28"/>
    <property type="match status" value="1"/>
</dbReference>
<evidence type="ECO:0000259" key="22">
    <source>
        <dbReference type="Pfam" id="PF02225"/>
    </source>
</evidence>
<evidence type="ECO:0000256" key="5">
    <source>
        <dbReference type="ARBA" id="ARBA00014116"/>
    </source>
</evidence>
<keyword evidence="8" id="KW-0645">Protease</keyword>
<keyword evidence="18" id="KW-0458">Lysosome</keyword>
<dbReference type="Pfam" id="PF02225">
    <property type="entry name" value="PA"/>
    <property type="match status" value="1"/>
</dbReference>
<evidence type="ECO:0000313" key="24">
    <source>
        <dbReference type="EMBL" id="AXY72775.1"/>
    </source>
</evidence>
<protein>
    <recommendedName>
        <fullName evidence="5">Carboxypeptidase Q</fullName>
    </recommendedName>
    <alternativeName>
        <fullName evidence="20">Plasma glutamate carboxypeptidase</fullName>
    </alternativeName>
</protein>
<dbReference type="Gene3D" id="3.50.30.30">
    <property type="match status" value="1"/>
</dbReference>
<evidence type="ECO:0000256" key="1">
    <source>
        <dbReference type="ARBA" id="ARBA00004240"/>
    </source>
</evidence>
<keyword evidence="16" id="KW-0865">Zymogen</keyword>
<feature type="chain" id="PRO_5017627494" description="Carboxypeptidase Q" evidence="21">
    <location>
        <begin position="20"/>
        <end position="486"/>
    </location>
</feature>
<evidence type="ECO:0000256" key="8">
    <source>
        <dbReference type="ARBA" id="ARBA00022670"/>
    </source>
</evidence>
<keyword evidence="24" id="KW-0031">Aminopeptidase</keyword>
<keyword evidence="9" id="KW-0479">Metal-binding</keyword>
<sequence>MSKFILTGLLAFGSLSLAAQQNPDWEPVFRKINDEVQQNSKAYSTLKEATETIGHRLTGSANGKKAEDYTFNLLKSYGFTDVRYQPFEVESWSRGTLAVSVGNSATALQPVKSVSLAHSPVKADLTAEVVDMGNGLDSEYVSKPGLVKGKIALVYLGILPGTTGRYLHRSEKTAIATKYGAKGIIIINTVDGGTLLTGTASVTGKLIPIPAVCIGKEDGMKFKEQLKSGPLYSRLNMTNFSGMIKARNVIATIKGSSLPQEKIVVGGHLDSWDLATGAIDNGIGSFSVLDMARTFQKLKLAPKRTIEFVMFMGEEQGLLGSKAYVAAATKNKQIDQVRYMLNFDMTGDVRNFSSSVPAAKELFQSIGAIANKIDTTFANGFTTGAGLHSDHQPFMLQGVPTGGGGGARGVNGPAGCYHADCDVFSLITSEQGMKNTVRFVTMLLYGLGDAPTIPVKKLNDEETKQFLLQHNLKEPLVLEGEWRWKD</sequence>
<dbReference type="InterPro" id="IPR039866">
    <property type="entry name" value="CPQ"/>
</dbReference>
<feature type="signal peptide" evidence="21">
    <location>
        <begin position="1"/>
        <end position="19"/>
    </location>
</feature>
<evidence type="ECO:0000256" key="14">
    <source>
        <dbReference type="ARBA" id="ARBA00023034"/>
    </source>
</evidence>
<keyword evidence="15" id="KW-0482">Metalloprotease</keyword>
<dbReference type="InterPro" id="IPR003137">
    <property type="entry name" value="PA_domain"/>
</dbReference>
<evidence type="ECO:0000256" key="15">
    <source>
        <dbReference type="ARBA" id="ARBA00023049"/>
    </source>
</evidence>
<evidence type="ECO:0000256" key="20">
    <source>
        <dbReference type="ARBA" id="ARBA00033328"/>
    </source>
</evidence>
<keyword evidence="10 21" id="KW-0732">Signal</keyword>
<keyword evidence="13" id="KW-0862">Zinc</keyword>
<dbReference type="OrthoDB" id="9769665at2"/>
<dbReference type="PANTHER" id="PTHR12053:SF3">
    <property type="entry name" value="CARBOXYPEPTIDASE Q"/>
    <property type="match status" value="1"/>
</dbReference>
<keyword evidence="6" id="KW-0964">Secreted</keyword>
<gene>
    <name evidence="24" type="ORF">D3H65_01780</name>
</gene>
<evidence type="ECO:0000256" key="2">
    <source>
        <dbReference type="ARBA" id="ARBA00004371"/>
    </source>
</evidence>
<dbReference type="AlphaFoldDB" id="A0A3B7MMD8"/>
<name>A0A3B7MMD8_9BACT</name>
<evidence type="ECO:0000256" key="18">
    <source>
        <dbReference type="ARBA" id="ARBA00023228"/>
    </source>
</evidence>
<dbReference type="Gene3D" id="3.40.630.10">
    <property type="entry name" value="Zn peptidases"/>
    <property type="match status" value="1"/>
</dbReference>
<dbReference type="KEGG" id="pseg:D3H65_01780"/>
<dbReference type="Proteomes" id="UP000263900">
    <property type="component" value="Chromosome"/>
</dbReference>
<evidence type="ECO:0000256" key="16">
    <source>
        <dbReference type="ARBA" id="ARBA00023145"/>
    </source>
</evidence>
<keyword evidence="11" id="KW-0378">Hydrolase</keyword>
<dbReference type="GO" id="GO:0006508">
    <property type="term" value="P:proteolysis"/>
    <property type="evidence" value="ECO:0007669"/>
    <property type="project" value="UniProtKB-KW"/>
</dbReference>
<dbReference type="SUPFAM" id="SSF52025">
    <property type="entry name" value="PA domain"/>
    <property type="match status" value="1"/>
</dbReference>
<dbReference type="GO" id="GO:0005764">
    <property type="term" value="C:lysosome"/>
    <property type="evidence" value="ECO:0007669"/>
    <property type="project" value="UniProtKB-SubCell"/>
</dbReference>
<evidence type="ECO:0000256" key="10">
    <source>
        <dbReference type="ARBA" id="ARBA00022729"/>
    </source>
</evidence>
<feature type="domain" description="PA" evidence="22">
    <location>
        <begin position="126"/>
        <end position="221"/>
    </location>
</feature>
<evidence type="ECO:0000256" key="9">
    <source>
        <dbReference type="ARBA" id="ARBA00022723"/>
    </source>
</evidence>
<evidence type="ECO:0000313" key="25">
    <source>
        <dbReference type="Proteomes" id="UP000263900"/>
    </source>
</evidence>
<dbReference type="RefSeq" id="WP_119048613.1">
    <property type="nucleotide sequence ID" value="NZ_CP032157.1"/>
</dbReference>
<keyword evidence="12" id="KW-0256">Endoplasmic reticulum</keyword>
<dbReference type="GO" id="GO:0005576">
    <property type="term" value="C:extracellular region"/>
    <property type="evidence" value="ECO:0007669"/>
    <property type="project" value="UniProtKB-SubCell"/>
</dbReference>
<proteinExistence type="predicted"/>
<keyword evidence="14" id="KW-0333">Golgi apparatus</keyword>
<evidence type="ECO:0000256" key="3">
    <source>
        <dbReference type="ARBA" id="ARBA00004555"/>
    </source>
</evidence>
<dbReference type="GO" id="GO:0004180">
    <property type="term" value="F:carboxypeptidase activity"/>
    <property type="evidence" value="ECO:0007669"/>
    <property type="project" value="UniProtKB-KW"/>
</dbReference>
<keyword evidence="25" id="KW-1185">Reference proteome</keyword>
<accession>A0A3B7MMD8</accession>
<evidence type="ECO:0000256" key="6">
    <source>
        <dbReference type="ARBA" id="ARBA00022525"/>
    </source>
</evidence>
<organism evidence="24 25">
    <name type="scientific">Paraflavitalea soli</name>
    <dbReference type="NCBI Taxonomy" id="2315862"/>
    <lineage>
        <taxon>Bacteria</taxon>
        <taxon>Pseudomonadati</taxon>
        <taxon>Bacteroidota</taxon>
        <taxon>Chitinophagia</taxon>
        <taxon>Chitinophagales</taxon>
        <taxon>Chitinophagaceae</taxon>
        <taxon>Paraflavitalea</taxon>
    </lineage>
</organism>
<evidence type="ECO:0000256" key="11">
    <source>
        <dbReference type="ARBA" id="ARBA00022801"/>
    </source>
</evidence>
<comment type="subcellular location">
    <subcellularLocation>
        <location evidence="1">Endoplasmic reticulum</location>
    </subcellularLocation>
    <subcellularLocation>
        <location evidence="3">Golgi apparatus</location>
    </subcellularLocation>
    <subcellularLocation>
        <location evidence="2">Lysosome</location>
    </subcellularLocation>
    <subcellularLocation>
        <location evidence="4">Secreted</location>
    </subcellularLocation>
</comment>
<dbReference type="InterPro" id="IPR007484">
    <property type="entry name" value="Peptidase_M28"/>
</dbReference>
<evidence type="ECO:0000256" key="21">
    <source>
        <dbReference type="SAM" id="SignalP"/>
    </source>
</evidence>
<evidence type="ECO:0000256" key="19">
    <source>
        <dbReference type="ARBA" id="ARBA00025833"/>
    </source>
</evidence>
<dbReference type="GO" id="GO:0070573">
    <property type="term" value="F:metallodipeptidase activity"/>
    <property type="evidence" value="ECO:0007669"/>
    <property type="project" value="InterPro"/>
</dbReference>
<evidence type="ECO:0000256" key="12">
    <source>
        <dbReference type="ARBA" id="ARBA00022824"/>
    </source>
</evidence>
<dbReference type="GO" id="GO:0004177">
    <property type="term" value="F:aminopeptidase activity"/>
    <property type="evidence" value="ECO:0007669"/>
    <property type="project" value="UniProtKB-KW"/>
</dbReference>
<evidence type="ECO:0000259" key="23">
    <source>
        <dbReference type="Pfam" id="PF04389"/>
    </source>
</evidence>
<dbReference type="SUPFAM" id="SSF53187">
    <property type="entry name" value="Zn-dependent exopeptidases"/>
    <property type="match status" value="1"/>
</dbReference>
<evidence type="ECO:0000256" key="4">
    <source>
        <dbReference type="ARBA" id="ARBA00004613"/>
    </source>
</evidence>
<evidence type="ECO:0000256" key="7">
    <source>
        <dbReference type="ARBA" id="ARBA00022645"/>
    </source>
</evidence>
<comment type="subunit">
    <text evidence="19">Homodimer. The monomeric form is inactive while the homodimer is active.</text>
</comment>
<dbReference type="GO" id="GO:0046872">
    <property type="term" value="F:metal ion binding"/>
    <property type="evidence" value="ECO:0007669"/>
    <property type="project" value="UniProtKB-KW"/>
</dbReference>
<reference evidence="24 25" key="1">
    <citation type="submission" date="2018-09" db="EMBL/GenBank/DDBJ databases">
        <title>Genome sequencing of strain 6GH32-13.</title>
        <authorList>
            <person name="Weon H.-Y."/>
            <person name="Heo J."/>
            <person name="Kwon S.-W."/>
        </authorList>
    </citation>
    <scope>NUCLEOTIDE SEQUENCE [LARGE SCALE GENOMIC DNA]</scope>
    <source>
        <strain evidence="24 25">5GH32-13</strain>
    </source>
</reference>
<feature type="domain" description="Peptidase M28" evidence="23">
    <location>
        <begin position="248"/>
        <end position="428"/>
    </location>
</feature>
<keyword evidence="17" id="KW-0325">Glycoprotein</keyword>
<evidence type="ECO:0000256" key="17">
    <source>
        <dbReference type="ARBA" id="ARBA00023180"/>
    </source>
</evidence>
<dbReference type="EMBL" id="CP032157">
    <property type="protein sequence ID" value="AXY72775.1"/>
    <property type="molecule type" value="Genomic_DNA"/>
</dbReference>
<dbReference type="PANTHER" id="PTHR12053">
    <property type="entry name" value="PROTEASE FAMILY M28 PLASMA GLUTAMATE CARBOXYPEPTIDASE-RELATED"/>
    <property type="match status" value="1"/>
</dbReference>
<keyword evidence="7" id="KW-0121">Carboxypeptidase</keyword>